<reference evidence="2" key="1">
    <citation type="journal article" date="2023" name="Mol. Biol. Evol.">
        <title>Third-Generation Sequencing Reveals the Adaptive Role of the Epigenome in Three Deep-Sea Polychaetes.</title>
        <authorList>
            <person name="Perez M."/>
            <person name="Aroh O."/>
            <person name="Sun Y."/>
            <person name="Lan Y."/>
            <person name="Juniper S.K."/>
            <person name="Young C.R."/>
            <person name="Angers B."/>
            <person name="Qian P.Y."/>
        </authorList>
    </citation>
    <scope>NUCLEOTIDE SEQUENCE</scope>
    <source>
        <strain evidence="2">P08H-3</strain>
    </source>
</reference>
<keyword evidence="3" id="KW-1185">Reference proteome</keyword>
<evidence type="ECO:0000256" key="1">
    <source>
        <dbReference type="SAM" id="MobiDB-lite"/>
    </source>
</evidence>
<sequence length="111" mass="12909">MVILHSITHTHTHTHRYPATPNITHGTKITFRCLRTDSPKESEEMLKTILQTKHRRAAVKPLIQLSKIAPNRPSFWRRRHKGGDTQSLITDQRNSSHPRTQIENILLSRSF</sequence>
<feature type="region of interest" description="Disordered" evidence="1">
    <location>
        <begin position="74"/>
        <end position="98"/>
    </location>
</feature>
<protein>
    <submittedName>
        <fullName evidence="2">Uncharacterized protein</fullName>
    </submittedName>
</protein>
<dbReference type="EMBL" id="JAODUP010000032">
    <property type="protein sequence ID" value="KAK2167090.1"/>
    <property type="molecule type" value="Genomic_DNA"/>
</dbReference>
<feature type="compositionally biased region" description="Polar residues" evidence="1">
    <location>
        <begin position="84"/>
        <end position="98"/>
    </location>
</feature>
<gene>
    <name evidence="2" type="ORF">LSH36_32g14032</name>
</gene>
<dbReference type="Proteomes" id="UP001208570">
    <property type="component" value="Unassembled WGS sequence"/>
</dbReference>
<evidence type="ECO:0000313" key="3">
    <source>
        <dbReference type="Proteomes" id="UP001208570"/>
    </source>
</evidence>
<proteinExistence type="predicted"/>
<dbReference type="AlphaFoldDB" id="A0AAD9K9P1"/>
<name>A0AAD9K9P1_9ANNE</name>
<accession>A0AAD9K9P1</accession>
<evidence type="ECO:0000313" key="2">
    <source>
        <dbReference type="EMBL" id="KAK2167090.1"/>
    </source>
</evidence>
<organism evidence="2 3">
    <name type="scientific">Paralvinella palmiformis</name>
    <dbReference type="NCBI Taxonomy" id="53620"/>
    <lineage>
        <taxon>Eukaryota</taxon>
        <taxon>Metazoa</taxon>
        <taxon>Spiralia</taxon>
        <taxon>Lophotrochozoa</taxon>
        <taxon>Annelida</taxon>
        <taxon>Polychaeta</taxon>
        <taxon>Sedentaria</taxon>
        <taxon>Canalipalpata</taxon>
        <taxon>Terebellida</taxon>
        <taxon>Terebelliformia</taxon>
        <taxon>Alvinellidae</taxon>
        <taxon>Paralvinella</taxon>
    </lineage>
</organism>
<comment type="caution">
    <text evidence="2">The sequence shown here is derived from an EMBL/GenBank/DDBJ whole genome shotgun (WGS) entry which is preliminary data.</text>
</comment>